<protein>
    <submittedName>
        <fullName evidence="3">Putative DNA-binding transcriptional regulator YafY</fullName>
    </submittedName>
</protein>
<keyword evidence="4" id="KW-1185">Reference proteome</keyword>
<sequence>MSRAARLLDLVEILRRHRRPVSGAALAAETGVSLRTLRRDIAVLQGQGVPVEGEAGVGYVLRPGLTLPPLMLDEDEIDALVLGLRFVARRLEDELGAAAAGVLAKIEAVLPQGRSTEGVGLAVGHRRGEGHPCLPAIREAIHREEVLSIRYVDKTGAATHRAVWPVLVGFFEAAEVLAAWCELRRDFRHFRLDRIAEAEPAGRRMGRRHRVLLADWRLSQDWEGDGW</sequence>
<dbReference type="RefSeq" id="WP_183198915.1">
    <property type="nucleotide sequence ID" value="NZ_JACIEK010000001.1"/>
</dbReference>
<dbReference type="PANTHER" id="PTHR34580">
    <property type="match status" value="1"/>
</dbReference>
<dbReference type="AlphaFoldDB" id="A0A7W6H409"/>
<evidence type="ECO:0000313" key="4">
    <source>
        <dbReference type="Proteomes" id="UP000542776"/>
    </source>
</evidence>
<dbReference type="SUPFAM" id="SSF46785">
    <property type="entry name" value="Winged helix' DNA-binding domain"/>
    <property type="match status" value="1"/>
</dbReference>
<feature type="domain" description="Helix-turn-helix type 11" evidence="1">
    <location>
        <begin position="6"/>
        <end position="59"/>
    </location>
</feature>
<evidence type="ECO:0000313" key="3">
    <source>
        <dbReference type="EMBL" id="MBB3997458.1"/>
    </source>
</evidence>
<dbReference type="Pfam" id="PF13280">
    <property type="entry name" value="WYL"/>
    <property type="match status" value="1"/>
</dbReference>
<feature type="domain" description="WYL" evidence="2">
    <location>
        <begin position="134"/>
        <end position="199"/>
    </location>
</feature>
<evidence type="ECO:0000259" key="2">
    <source>
        <dbReference type="Pfam" id="PF13280"/>
    </source>
</evidence>
<dbReference type="Pfam" id="PF08279">
    <property type="entry name" value="HTH_11"/>
    <property type="match status" value="1"/>
</dbReference>
<dbReference type="InterPro" id="IPR036388">
    <property type="entry name" value="WH-like_DNA-bd_sf"/>
</dbReference>
<name>A0A7W6H409_9HYPH</name>
<comment type="caution">
    <text evidence="3">The sequence shown here is derived from an EMBL/GenBank/DDBJ whole genome shotgun (WGS) entry which is preliminary data.</text>
</comment>
<organism evidence="3 4">
    <name type="scientific">Aureimonas pseudogalii</name>
    <dbReference type="NCBI Taxonomy" id="1744844"/>
    <lineage>
        <taxon>Bacteria</taxon>
        <taxon>Pseudomonadati</taxon>
        <taxon>Pseudomonadota</taxon>
        <taxon>Alphaproteobacteria</taxon>
        <taxon>Hyphomicrobiales</taxon>
        <taxon>Aurantimonadaceae</taxon>
        <taxon>Aureimonas</taxon>
    </lineage>
</organism>
<dbReference type="InterPro" id="IPR051534">
    <property type="entry name" value="CBASS_pafABC_assoc_protein"/>
</dbReference>
<dbReference type="InterPro" id="IPR013196">
    <property type="entry name" value="HTH_11"/>
</dbReference>
<dbReference type="Gene3D" id="1.10.10.10">
    <property type="entry name" value="Winged helix-like DNA-binding domain superfamily/Winged helix DNA-binding domain"/>
    <property type="match status" value="1"/>
</dbReference>
<dbReference type="InterPro" id="IPR026881">
    <property type="entry name" value="WYL_dom"/>
</dbReference>
<keyword evidence="3" id="KW-0238">DNA-binding</keyword>
<dbReference type="PANTHER" id="PTHR34580:SF3">
    <property type="entry name" value="PROTEIN PAFB"/>
    <property type="match status" value="1"/>
</dbReference>
<gene>
    <name evidence="3" type="ORF">GGR04_001279</name>
</gene>
<dbReference type="GO" id="GO:0003677">
    <property type="term" value="F:DNA binding"/>
    <property type="evidence" value="ECO:0007669"/>
    <property type="project" value="UniProtKB-KW"/>
</dbReference>
<dbReference type="EMBL" id="JACIEK010000001">
    <property type="protein sequence ID" value="MBB3997458.1"/>
    <property type="molecule type" value="Genomic_DNA"/>
</dbReference>
<reference evidence="3 4" key="1">
    <citation type="submission" date="2020-08" db="EMBL/GenBank/DDBJ databases">
        <title>Genomic Encyclopedia of Type Strains, Phase IV (KMG-IV): sequencing the most valuable type-strain genomes for metagenomic binning, comparative biology and taxonomic classification.</title>
        <authorList>
            <person name="Goeker M."/>
        </authorList>
    </citation>
    <scope>NUCLEOTIDE SEQUENCE [LARGE SCALE GENOMIC DNA]</scope>
    <source>
        <strain evidence="3 4">DSM 102238</strain>
    </source>
</reference>
<dbReference type="InterPro" id="IPR036390">
    <property type="entry name" value="WH_DNA-bd_sf"/>
</dbReference>
<accession>A0A7W6H409</accession>
<dbReference type="Proteomes" id="UP000542776">
    <property type="component" value="Unassembled WGS sequence"/>
</dbReference>
<dbReference type="PROSITE" id="PS52050">
    <property type="entry name" value="WYL"/>
    <property type="match status" value="1"/>
</dbReference>
<proteinExistence type="predicted"/>
<evidence type="ECO:0000259" key="1">
    <source>
        <dbReference type="Pfam" id="PF08279"/>
    </source>
</evidence>